<evidence type="ECO:0000313" key="1">
    <source>
        <dbReference type="EMBL" id="MRJ23105.1"/>
    </source>
</evidence>
<reference evidence="1 2" key="1">
    <citation type="submission" date="2019-08" db="EMBL/GenBank/DDBJ databases">
        <title>Pseudomonas haemolytica sp. nov. isolated from raw milk and skim milk concentrate.</title>
        <authorList>
            <person name="Hofmann K."/>
            <person name="Huptas C."/>
            <person name="Doll E."/>
            <person name="Scherer S."/>
            <person name="Wenning M."/>
        </authorList>
    </citation>
    <scope>NUCLEOTIDE SEQUENCE [LARGE SCALE GENOMIC DNA]</scope>
    <source>
        <strain evidence="1 2">DSM 108988</strain>
    </source>
</reference>
<dbReference type="Proteomes" id="UP000432048">
    <property type="component" value="Unassembled WGS sequence"/>
</dbReference>
<evidence type="ECO:0000313" key="2">
    <source>
        <dbReference type="Proteomes" id="UP000432048"/>
    </source>
</evidence>
<dbReference type="Pfam" id="PF14281">
    <property type="entry name" value="PDDEXK_4"/>
    <property type="match status" value="1"/>
</dbReference>
<gene>
    <name evidence="1" type="ORF">FRT60_22650</name>
</gene>
<dbReference type="InterPro" id="IPR029470">
    <property type="entry name" value="PDDEXK_4"/>
</dbReference>
<proteinExistence type="predicted"/>
<dbReference type="AlphaFoldDB" id="A0A646P681"/>
<accession>A0A646P681</accession>
<evidence type="ECO:0008006" key="3">
    <source>
        <dbReference type="Google" id="ProtNLM"/>
    </source>
</evidence>
<organism evidence="1 2">
    <name type="scientific">Pseudomonas haemolytica</name>
    <dbReference type="NCBI Taxonomy" id="2600065"/>
    <lineage>
        <taxon>Bacteria</taxon>
        <taxon>Pseudomonadati</taxon>
        <taxon>Pseudomonadota</taxon>
        <taxon>Gammaproteobacteria</taxon>
        <taxon>Pseudomonadales</taxon>
        <taxon>Pseudomonadaceae</taxon>
        <taxon>Pseudomonas</taxon>
    </lineage>
</organism>
<dbReference type="RefSeq" id="WP_153839478.1">
    <property type="nucleotide sequence ID" value="NZ_VOIX01000009.1"/>
</dbReference>
<protein>
    <recommendedName>
        <fullName evidence="3">PD-(D/E)XK nuclease family protein</fullName>
    </recommendedName>
</protein>
<sequence>MNTSAVRELAESSAFQALTDFTERFEPFRVLGIHNKELVHSRLLAHMLRTTGSHGLGNRFLHGFLQVLSEPGSGVILFSGTALDAAMLRDASAAHVHSQVYRELNFIDIVVVFPALKLVIGIENKIHAVEQKKQLTRYQETLSDRFSGFKQALVFLTPNKRSPETANLCSQVPVYCMDYSSIAHVLRCCRSATRVPLETDVFIKQFIGHIECNMTGGTQSRESCWQLFSEHERAYREIFDQYHYCLNRKVEDTFKHLADRLINDPAFGLESGQLQIEHIKVLREKELFYDLHVRLQHWPKGVWVKIYKHTWFGVFPFICEDDLASHGIEFDLPTSASSWKGLRYVCAQQDLDEGRRVLREGDQFTAEHIEIALGLAATYAQLINHELQKGEK</sequence>
<dbReference type="EMBL" id="VOIX01000009">
    <property type="protein sequence ID" value="MRJ23105.1"/>
    <property type="molecule type" value="Genomic_DNA"/>
</dbReference>
<name>A0A646P681_9PSED</name>
<comment type="caution">
    <text evidence="1">The sequence shown here is derived from an EMBL/GenBank/DDBJ whole genome shotgun (WGS) entry which is preliminary data.</text>
</comment>